<gene>
    <name evidence="1" type="ORF">V6575_10140</name>
</gene>
<accession>A0ABU8TKU1</accession>
<dbReference type="Proteomes" id="UP001385499">
    <property type="component" value="Unassembled WGS sequence"/>
</dbReference>
<organism evidence="1 2">
    <name type="scientific">Roseibium algae</name>
    <dbReference type="NCBI Taxonomy" id="3123038"/>
    <lineage>
        <taxon>Bacteria</taxon>
        <taxon>Pseudomonadati</taxon>
        <taxon>Pseudomonadota</taxon>
        <taxon>Alphaproteobacteria</taxon>
        <taxon>Hyphomicrobiales</taxon>
        <taxon>Stappiaceae</taxon>
        <taxon>Roseibium</taxon>
    </lineage>
</organism>
<protein>
    <submittedName>
        <fullName evidence="1">Uncharacterized protein</fullName>
    </submittedName>
</protein>
<keyword evidence="2" id="KW-1185">Reference proteome</keyword>
<name>A0ABU8TKU1_9HYPH</name>
<proteinExistence type="predicted"/>
<dbReference type="RefSeq" id="WP_340274194.1">
    <property type="nucleotide sequence ID" value="NZ_JBAKIA010000005.1"/>
</dbReference>
<dbReference type="EMBL" id="JBAKIA010000005">
    <property type="protein sequence ID" value="MEJ8474448.1"/>
    <property type="molecule type" value="Genomic_DNA"/>
</dbReference>
<sequence length="90" mass="9543">MASLKINGTTVVDGNRNLQNLASSSAGSSTNTQSGSGKFFQWSSSVNLRVDGNGKLAMTFAQTRYNCDVENRTGDSDSSVYRSGNCTFSS</sequence>
<comment type="caution">
    <text evidence="1">The sequence shown here is derived from an EMBL/GenBank/DDBJ whole genome shotgun (WGS) entry which is preliminary data.</text>
</comment>
<evidence type="ECO:0000313" key="1">
    <source>
        <dbReference type="EMBL" id="MEJ8474448.1"/>
    </source>
</evidence>
<evidence type="ECO:0000313" key="2">
    <source>
        <dbReference type="Proteomes" id="UP001385499"/>
    </source>
</evidence>
<reference evidence="1 2" key="1">
    <citation type="submission" date="2024-02" db="EMBL/GenBank/DDBJ databases">
        <title>Roseibium algae sp. nov., isolated from marine alga (Grateloupia sp.), showing potential in myo-inositol conversion.</title>
        <authorList>
            <person name="Wang Y."/>
        </authorList>
    </citation>
    <scope>NUCLEOTIDE SEQUENCE [LARGE SCALE GENOMIC DNA]</scope>
    <source>
        <strain evidence="1 2">H3510</strain>
    </source>
</reference>